<gene>
    <name evidence="1" type="ORF">PDIP_15580</name>
</gene>
<reference evidence="2" key="1">
    <citation type="journal article" date="2012" name="BMC Genomics">
        <title>Genome sequence of the necrotrophic fungus Penicillium digitatum, the main postharvest pathogen of citrus.</title>
        <authorList>
            <person name="Marcet-Houben M."/>
            <person name="Ballester A.-R."/>
            <person name="de la Fuente B."/>
            <person name="Harries E."/>
            <person name="Marcos J.F."/>
            <person name="Gonzalez-Candelas L."/>
            <person name="Gabaldon T."/>
        </authorList>
    </citation>
    <scope>NUCLEOTIDE SEQUENCE [LARGE SCALE GENOMIC DNA]</scope>
    <source>
        <strain evidence="2">Pd1 / CECT 20795</strain>
    </source>
</reference>
<name>K9GHM3_PEND1</name>
<protein>
    <submittedName>
        <fullName evidence="1">Uncharacterized protein</fullName>
    </submittedName>
</protein>
<dbReference type="VEuPathDB" id="FungiDB:PDIP_15580"/>
<organism evidence="1 2">
    <name type="scientific">Penicillium digitatum (strain Pd1 / CECT 20795)</name>
    <name type="common">Green mold</name>
    <dbReference type="NCBI Taxonomy" id="1170230"/>
    <lineage>
        <taxon>Eukaryota</taxon>
        <taxon>Fungi</taxon>
        <taxon>Dikarya</taxon>
        <taxon>Ascomycota</taxon>
        <taxon>Pezizomycotina</taxon>
        <taxon>Eurotiomycetes</taxon>
        <taxon>Eurotiomycetidae</taxon>
        <taxon>Eurotiales</taxon>
        <taxon>Aspergillaceae</taxon>
        <taxon>Penicillium</taxon>
    </lineage>
</organism>
<dbReference type="EMBL" id="AKCU01000112">
    <property type="protein sequence ID" value="EKV20474.1"/>
    <property type="molecule type" value="Genomic_DNA"/>
</dbReference>
<dbReference type="HOGENOM" id="CLU_3368673_0_0_1"/>
<dbReference type="KEGG" id="pdp:PDIP_15580"/>
<comment type="caution">
    <text evidence="1">The sequence shown here is derived from an EMBL/GenBank/DDBJ whole genome shotgun (WGS) entry which is preliminary data.</text>
</comment>
<sequence>MRIPIPSLNLTDTEVQSFRALIERTTIPESRHRAS</sequence>
<accession>K9GHM3</accession>
<dbReference type="Proteomes" id="UP000009886">
    <property type="component" value="Unassembled WGS sequence"/>
</dbReference>
<dbReference type="AlphaFoldDB" id="K9GHM3"/>
<evidence type="ECO:0000313" key="1">
    <source>
        <dbReference type="EMBL" id="EKV20474.1"/>
    </source>
</evidence>
<evidence type="ECO:0000313" key="2">
    <source>
        <dbReference type="Proteomes" id="UP000009886"/>
    </source>
</evidence>
<proteinExistence type="predicted"/>